<evidence type="ECO:0000313" key="2">
    <source>
        <dbReference type="Proteomes" id="UP000291142"/>
    </source>
</evidence>
<sequence>MHKTLVVHPDNSNLKKEIAAVISNFEDYNDILGDAERNIIKNVTLNDRVLTIKSFKIPNVVNQIAYRFFRKSKAERSYRYAMKLIDLGVKTPLPVAYQIEFTRFLFKRSYYISEFVNADLTYRELTTDFSIKDHEAILRAFTRFTYQLHKKGVHFLDHSPGNTLIERTKEGYNFYLVDLNRMEFGTLDLDTRLKNFSKLTIHKPMIEVMANEYAKCTGEDEAKIFNAMWNHTKAFQDRFYRKIRIKKRVFFWKKKYKNRVSESPIK</sequence>
<dbReference type="OrthoDB" id="9773772at2"/>
<gene>
    <name evidence="1" type="ORF">EYD45_00560</name>
</gene>
<protein>
    <submittedName>
        <fullName evidence="1">Kdo domain containing protein</fullName>
    </submittedName>
</protein>
<evidence type="ECO:0000313" key="1">
    <source>
        <dbReference type="EMBL" id="TBN06410.1"/>
    </source>
</evidence>
<proteinExistence type="predicted"/>
<dbReference type="Proteomes" id="UP000291142">
    <property type="component" value="Unassembled WGS sequence"/>
</dbReference>
<name>A0A4Q9FLE0_9FLAO</name>
<keyword evidence="2" id="KW-1185">Reference proteome</keyword>
<comment type="caution">
    <text evidence="1">The sequence shown here is derived from an EMBL/GenBank/DDBJ whole genome shotgun (WGS) entry which is preliminary data.</text>
</comment>
<organism evidence="1 2">
    <name type="scientific">Hyunsoonleella flava</name>
    <dbReference type="NCBI Taxonomy" id="2527939"/>
    <lineage>
        <taxon>Bacteria</taxon>
        <taxon>Pseudomonadati</taxon>
        <taxon>Bacteroidota</taxon>
        <taxon>Flavobacteriia</taxon>
        <taxon>Flavobacteriales</taxon>
        <taxon>Flavobacteriaceae</taxon>
    </lineage>
</organism>
<dbReference type="RefSeq" id="WP_130962400.1">
    <property type="nucleotide sequence ID" value="NZ_SIRT01000001.1"/>
</dbReference>
<dbReference type="EMBL" id="SIRT01000001">
    <property type="protein sequence ID" value="TBN06410.1"/>
    <property type="molecule type" value="Genomic_DNA"/>
</dbReference>
<reference evidence="1 2" key="1">
    <citation type="submission" date="2019-02" db="EMBL/GenBank/DDBJ databases">
        <title>Hyunsoonleella sp., isolated from marine sediment.</title>
        <authorList>
            <person name="Liu B.-T."/>
        </authorList>
    </citation>
    <scope>NUCLEOTIDE SEQUENCE [LARGE SCALE GENOMIC DNA]</scope>
    <source>
        <strain evidence="1 2">T58</strain>
    </source>
</reference>
<dbReference type="SUPFAM" id="SSF56112">
    <property type="entry name" value="Protein kinase-like (PK-like)"/>
    <property type="match status" value="1"/>
</dbReference>
<dbReference type="InterPro" id="IPR011009">
    <property type="entry name" value="Kinase-like_dom_sf"/>
</dbReference>
<accession>A0A4Q9FLE0</accession>
<dbReference type="AlphaFoldDB" id="A0A4Q9FLE0"/>
<dbReference type="Pfam" id="PF06293">
    <property type="entry name" value="Kdo"/>
    <property type="match status" value="1"/>
</dbReference>